<organism evidence="1 2">
    <name type="scientific">Cohnella cellulosilytica</name>
    <dbReference type="NCBI Taxonomy" id="986710"/>
    <lineage>
        <taxon>Bacteria</taxon>
        <taxon>Bacillati</taxon>
        <taxon>Bacillota</taxon>
        <taxon>Bacilli</taxon>
        <taxon>Bacillales</taxon>
        <taxon>Paenibacillaceae</taxon>
        <taxon>Cohnella</taxon>
    </lineage>
</organism>
<gene>
    <name evidence="1" type="ORF">ACFQMJ_16260</name>
</gene>
<evidence type="ECO:0000313" key="2">
    <source>
        <dbReference type="Proteomes" id="UP001596378"/>
    </source>
</evidence>
<dbReference type="Proteomes" id="UP001596378">
    <property type="component" value="Unassembled WGS sequence"/>
</dbReference>
<dbReference type="EMBL" id="JBHTAI010000009">
    <property type="protein sequence ID" value="MFC7150081.1"/>
    <property type="molecule type" value="Genomic_DNA"/>
</dbReference>
<evidence type="ECO:0000313" key="1">
    <source>
        <dbReference type="EMBL" id="MFC7150081.1"/>
    </source>
</evidence>
<protein>
    <submittedName>
        <fullName evidence="1">DNA-binding response regulator</fullName>
    </submittedName>
</protein>
<sequence>MENQFETEYHTWLNRHISESRGERRRRIKKRHGFGERVFLEHTWWPVVGNFDHLYPEYEFIDAGGKRCYMDYGYIRFPEPTCIECDGFGSHARDIDRYTFTRGLDRQNEIVLANWNILRFSVDKLKENPIDCQKYIRRMMEEWYGETRHELLELPIYQREIVRLAIRSLGTFTIEMACVCLGRKEKFVRSELRQLIEKRILESASGTMRIHSYRLANRSFMH</sequence>
<keyword evidence="1" id="KW-0238">DNA-binding</keyword>
<dbReference type="GO" id="GO:0003677">
    <property type="term" value="F:DNA binding"/>
    <property type="evidence" value="ECO:0007669"/>
    <property type="project" value="UniProtKB-KW"/>
</dbReference>
<comment type="caution">
    <text evidence="1">The sequence shown here is derived from an EMBL/GenBank/DDBJ whole genome shotgun (WGS) entry which is preliminary data.</text>
</comment>
<reference evidence="2" key="1">
    <citation type="journal article" date="2019" name="Int. J. Syst. Evol. Microbiol.">
        <title>The Global Catalogue of Microorganisms (GCM) 10K type strain sequencing project: providing services to taxonomists for standard genome sequencing and annotation.</title>
        <authorList>
            <consortium name="The Broad Institute Genomics Platform"/>
            <consortium name="The Broad Institute Genome Sequencing Center for Infectious Disease"/>
            <person name="Wu L."/>
            <person name="Ma J."/>
        </authorList>
    </citation>
    <scope>NUCLEOTIDE SEQUENCE [LARGE SCALE GENOMIC DNA]</scope>
    <source>
        <strain evidence="2">KCTC 12907</strain>
    </source>
</reference>
<dbReference type="RefSeq" id="WP_378046162.1">
    <property type="nucleotide sequence ID" value="NZ_JBHMDN010000010.1"/>
</dbReference>
<proteinExistence type="predicted"/>
<name>A0ABW2FA24_9BACL</name>
<accession>A0ABW2FA24</accession>
<keyword evidence="2" id="KW-1185">Reference proteome</keyword>